<evidence type="ECO:0000256" key="5">
    <source>
        <dbReference type="HAMAP-Rule" id="MF_01206"/>
    </source>
</evidence>
<proteinExistence type="inferred from homology"/>
<name>L0WED4_9GAMM</name>
<feature type="domain" description="Oxidoreductase molybdopterin-binding" evidence="6">
    <location>
        <begin position="108"/>
        <end position="266"/>
    </location>
</feature>
<dbReference type="STRING" id="1177179.A11A3_08825"/>
<dbReference type="HAMAP" id="MF_01206">
    <property type="entry name" value="MsrP"/>
    <property type="match status" value="1"/>
</dbReference>
<sequence length="331" mass="37744">MLIRHTDPNSPRSHEITPESVYLKRRELMMLGGLAGLFSAMPAWAREVAAVDEDAARPRWLKDQVAKAMDGKPDSDEALTPYQDVTHYNNFYEFGTGKTDPAANAHTLKTDPWSVTVAGEVEKPGEYALEDLLKGLQLEERIYRLRCVEAWSMVIPWVGVPLASLLKKLQPTSKAKYVAFTSLADADQMPGVRSPFTGIDWPYREGLRLDEAMHPLTLMAVGLYGRTLPNQNGAPFRLVVPWKYGFKSIKSIVRIELTDTRPQTTWNMLAPNEYGFYANVNPHVDHPRWSQSRERRLPNSFFDPNWVPTRMFNGYDQVASLYKGMDLKKYY</sequence>
<dbReference type="PANTHER" id="PTHR43032">
    <property type="entry name" value="PROTEIN-METHIONINE-SULFOXIDE REDUCTASE"/>
    <property type="match status" value="1"/>
</dbReference>
<dbReference type="GO" id="GO:0046872">
    <property type="term" value="F:metal ion binding"/>
    <property type="evidence" value="ECO:0007669"/>
    <property type="project" value="UniProtKB-KW"/>
</dbReference>
<dbReference type="PANTHER" id="PTHR43032:SF3">
    <property type="entry name" value="PROTEIN-METHIONINE-SULFOXIDE REDUCTASE CATALYTIC SUBUNIT MSRP"/>
    <property type="match status" value="1"/>
</dbReference>
<accession>L0WED4</accession>
<dbReference type="RefSeq" id="WP_008928944.1">
    <property type="nucleotide sequence ID" value="NZ_AMRJ01000011.1"/>
</dbReference>
<dbReference type="PATRIC" id="fig|1177179.3.peg.1764"/>
<protein>
    <recommendedName>
        <fullName evidence="5">Protein-methionine-sulfoxide reductase catalytic subunit MsrP</fullName>
        <ecNumber evidence="5">1.8.5.-</ecNumber>
    </recommendedName>
</protein>
<comment type="subunit">
    <text evidence="5">Heterodimer of a catalytic subunit (MsrP) and a heme-binding subunit (MsrQ).</text>
</comment>
<evidence type="ECO:0000313" key="7">
    <source>
        <dbReference type="EMBL" id="EKF74512.1"/>
    </source>
</evidence>
<dbReference type="GO" id="GO:0043546">
    <property type="term" value="F:molybdopterin cofactor binding"/>
    <property type="evidence" value="ECO:0007669"/>
    <property type="project" value="UniProtKB-UniRule"/>
</dbReference>
<evidence type="ECO:0000256" key="4">
    <source>
        <dbReference type="ARBA" id="ARBA00023002"/>
    </source>
</evidence>
<keyword evidence="2 5" id="KW-0479">Metal-binding</keyword>
<dbReference type="AlphaFoldDB" id="L0WED4"/>
<dbReference type="InterPro" id="IPR022867">
    <property type="entry name" value="MsrP"/>
</dbReference>
<comment type="cofactor">
    <cofactor evidence="5">
        <name>Mo-molybdopterin</name>
        <dbReference type="ChEBI" id="CHEBI:71302"/>
    </cofactor>
    <text evidence="5">Binds 1 Mo-molybdopterin (Mo-MPT) cofactor per subunit.</text>
</comment>
<comment type="caution">
    <text evidence="7">The sequence shown here is derived from an EMBL/GenBank/DDBJ whole genome shotgun (WGS) entry which is preliminary data.</text>
</comment>
<keyword evidence="4 5" id="KW-0560">Oxidoreductase</keyword>
<comment type="function">
    <text evidence="5">Part of the MsrPQ system that repairs oxidized periplasmic proteins containing methionine sulfoxide residues (Met-O), using respiratory chain electrons. Thus protects these proteins from oxidative-stress damage caused by reactive species of oxygen and chlorine generated by the host defense mechanisms. MsrPQ is essential for the maintenance of envelope integrity under bleach stress, rescuing a wide series of structurally unrelated periplasmic proteins from methionine oxidation. The catalytic subunit MsrP is non-stereospecific, being able to reduce both (R-) and (S-) diastereoisomers of methionine sulfoxide.</text>
</comment>
<dbReference type="Pfam" id="PF00174">
    <property type="entry name" value="Oxidored_molyb"/>
    <property type="match status" value="1"/>
</dbReference>
<feature type="binding site" evidence="5">
    <location>
        <begin position="92"/>
        <end position="93"/>
    </location>
    <ligand>
        <name>Mo-molybdopterin</name>
        <dbReference type="ChEBI" id="CHEBI:71302"/>
    </ligand>
</feature>
<dbReference type="eggNOG" id="COG2041">
    <property type="taxonomic scope" value="Bacteria"/>
</dbReference>
<evidence type="ECO:0000259" key="6">
    <source>
        <dbReference type="Pfam" id="PF00174"/>
    </source>
</evidence>
<evidence type="ECO:0000256" key="2">
    <source>
        <dbReference type="ARBA" id="ARBA00022723"/>
    </source>
</evidence>
<keyword evidence="3 5" id="KW-0732">Signal</keyword>
<evidence type="ECO:0000313" key="8">
    <source>
        <dbReference type="Proteomes" id="UP000010164"/>
    </source>
</evidence>
<dbReference type="EC" id="1.8.5.-" evidence="5"/>
<dbReference type="NCBIfam" id="NF003767">
    <property type="entry name" value="PRK05363.1"/>
    <property type="match status" value="1"/>
</dbReference>
<feature type="binding site" evidence="5">
    <location>
        <position position="237"/>
    </location>
    <ligand>
        <name>Mo-molybdopterin</name>
        <dbReference type="ChEBI" id="CHEBI:71302"/>
    </ligand>
</feature>
<dbReference type="EMBL" id="AMRJ01000011">
    <property type="protein sequence ID" value="EKF74512.1"/>
    <property type="molecule type" value="Genomic_DNA"/>
</dbReference>
<feature type="binding site" evidence="5">
    <location>
        <position position="89"/>
    </location>
    <ligand>
        <name>Mo-molybdopterin</name>
        <dbReference type="ChEBI" id="CHEBI:71302"/>
    </ligand>
</feature>
<evidence type="ECO:0000256" key="3">
    <source>
        <dbReference type="ARBA" id="ARBA00022729"/>
    </source>
</evidence>
<feature type="binding site" evidence="5">
    <location>
        <position position="182"/>
    </location>
    <ligand>
        <name>Mo-molybdopterin</name>
        <dbReference type="ChEBI" id="CHEBI:71302"/>
    </ligand>
</feature>
<dbReference type="InterPro" id="IPR036374">
    <property type="entry name" value="OxRdtase_Mopterin-bd_sf"/>
</dbReference>
<dbReference type="OrthoDB" id="9795587at2"/>
<comment type="catalytic activity">
    <reaction evidence="5">
        <text>L-methionyl-[protein] + a quinone + H2O = L-methionyl-(R)-S-oxide-[protein] + a quinol</text>
        <dbReference type="Rhea" id="RHEA:51296"/>
        <dbReference type="Rhea" id="RHEA-COMP:12313"/>
        <dbReference type="Rhea" id="RHEA-COMP:12314"/>
        <dbReference type="ChEBI" id="CHEBI:15377"/>
        <dbReference type="ChEBI" id="CHEBI:16044"/>
        <dbReference type="ChEBI" id="CHEBI:24646"/>
        <dbReference type="ChEBI" id="CHEBI:45764"/>
        <dbReference type="ChEBI" id="CHEBI:132124"/>
    </reaction>
</comment>
<feature type="binding site" evidence="5">
    <location>
        <position position="232"/>
    </location>
    <ligand>
        <name>Mo-molybdopterin</name>
        <dbReference type="ChEBI" id="CHEBI:71302"/>
    </ligand>
</feature>
<dbReference type="Gene3D" id="3.90.420.10">
    <property type="entry name" value="Oxidoreductase, molybdopterin-binding domain"/>
    <property type="match status" value="1"/>
</dbReference>
<keyword evidence="1 5" id="KW-0500">Molybdenum</keyword>
<evidence type="ECO:0000256" key="1">
    <source>
        <dbReference type="ARBA" id="ARBA00022505"/>
    </source>
</evidence>
<comment type="catalytic activity">
    <reaction evidence="5">
        <text>L-methionyl-[protein] + a quinone + H2O = L-methionyl-(S)-S-oxide-[protein] + a quinol</text>
        <dbReference type="Rhea" id="RHEA:51292"/>
        <dbReference type="Rhea" id="RHEA-COMP:12313"/>
        <dbReference type="Rhea" id="RHEA-COMP:12315"/>
        <dbReference type="ChEBI" id="CHEBI:15377"/>
        <dbReference type="ChEBI" id="CHEBI:16044"/>
        <dbReference type="ChEBI" id="CHEBI:24646"/>
        <dbReference type="ChEBI" id="CHEBI:44120"/>
        <dbReference type="ChEBI" id="CHEBI:132124"/>
    </reaction>
</comment>
<keyword evidence="8" id="KW-1185">Reference proteome</keyword>
<gene>
    <name evidence="5" type="primary">msrP</name>
    <name evidence="7" type="ORF">A11A3_08825</name>
</gene>
<feature type="binding site" evidence="5">
    <location>
        <position position="147"/>
    </location>
    <ligand>
        <name>Mo-molybdopterin</name>
        <dbReference type="ChEBI" id="CHEBI:71302"/>
    </ligand>
    <ligandPart>
        <name>Mo</name>
        <dbReference type="ChEBI" id="CHEBI:28685"/>
    </ligandPart>
</feature>
<feature type="binding site" evidence="5">
    <location>
        <begin position="248"/>
        <end position="250"/>
    </location>
    <ligand>
        <name>Mo-molybdopterin</name>
        <dbReference type="ChEBI" id="CHEBI:71302"/>
    </ligand>
</feature>
<organism evidence="7 8">
    <name type="scientific">Alcanivorax hongdengensis A-11-3</name>
    <dbReference type="NCBI Taxonomy" id="1177179"/>
    <lineage>
        <taxon>Bacteria</taxon>
        <taxon>Pseudomonadati</taxon>
        <taxon>Pseudomonadota</taxon>
        <taxon>Gammaproteobacteria</taxon>
        <taxon>Oceanospirillales</taxon>
        <taxon>Alcanivoracaceae</taxon>
        <taxon>Alcanivorax</taxon>
    </lineage>
</organism>
<reference evidence="7 8" key="1">
    <citation type="journal article" date="2012" name="J. Bacteriol.">
        <title>Genome Sequence of the Alkane-Degrading Bacterium Alcanivorax hongdengensis Type Strain A-11-3.</title>
        <authorList>
            <person name="Lai Q."/>
            <person name="Shao Z."/>
        </authorList>
    </citation>
    <scope>NUCLEOTIDE SEQUENCE [LARGE SCALE GENOMIC DNA]</scope>
    <source>
        <strain evidence="7 8">A-11-3</strain>
    </source>
</reference>
<dbReference type="InterPro" id="IPR000572">
    <property type="entry name" value="OxRdtase_Mopterin-bd_dom"/>
</dbReference>
<dbReference type="GO" id="GO:0030091">
    <property type="term" value="P:protein repair"/>
    <property type="evidence" value="ECO:0007669"/>
    <property type="project" value="UniProtKB-UniRule"/>
</dbReference>
<dbReference type="SUPFAM" id="SSF56524">
    <property type="entry name" value="Oxidoreductase molybdopterin-binding domain"/>
    <property type="match status" value="1"/>
</dbReference>
<comment type="similarity">
    <text evidence="5">Belongs to the MsrP family.</text>
</comment>
<dbReference type="Proteomes" id="UP000010164">
    <property type="component" value="Unassembled WGS sequence"/>
</dbReference>
<dbReference type="GO" id="GO:0016672">
    <property type="term" value="F:oxidoreductase activity, acting on a sulfur group of donors, quinone or similar compound as acceptor"/>
    <property type="evidence" value="ECO:0007669"/>
    <property type="project" value="UniProtKB-UniRule"/>
</dbReference>